<accession>A0A1T5J715</accession>
<reference evidence="1 2" key="1">
    <citation type="submission" date="2017-02" db="EMBL/GenBank/DDBJ databases">
        <authorList>
            <person name="Peterson S.W."/>
        </authorList>
    </citation>
    <scope>NUCLEOTIDE SEQUENCE [LARGE SCALE GENOMIC DNA]</scope>
    <source>
        <strain evidence="1 2">DSM 25262</strain>
    </source>
</reference>
<dbReference type="EMBL" id="FUZU01000001">
    <property type="protein sequence ID" value="SKC47171.1"/>
    <property type="molecule type" value="Genomic_DNA"/>
</dbReference>
<proteinExistence type="predicted"/>
<name>A0A1T5J715_9BACT</name>
<sequence length="225" mass="25933">MLSRIISILRSREYEIYVKPYQLNIVGLRSKNTNANSFDDEIHVFYKTENGKWNYHTYNTTTDPGTFWLNNPSYEKGTAILAEGQYKNAYAIGLHRGLYKALKQVKAVTVVRDYDRDALLDFNNGTEESGIFGINIHRAESSGSTKYINKYSAGCQVFQNASDFDEFMQLCEQHRLRYANSFTYTLIDFRAVRRITWKRVITASTAIAAIALGWITKNILYNERA</sequence>
<keyword evidence="2" id="KW-1185">Reference proteome</keyword>
<protein>
    <submittedName>
        <fullName evidence="1">Uncharacterized protein</fullName>
    </submittedName>
</protein>
<dbReference type="AlphaFoldDB" id="A0A1T5J715"/>
<gene>
    <name evidence="1" type="ORF">SAMN05660236_0827</name>
</gene>
<dbReference type="STRING" id="688867.SAMN05660236_0827"/>
<dbReference type="Proteomes" id="UP000190961">
    <property type="component" value="Unassembled WGS sequence"/>
</dbReference>
<dbReference type="OrthoDB" id="653560at2"/>
<evidence type="ECO:0000313" key="1">
    <source>
        <dbReference type="EMBL" id="SKC47171.1"/>
    </source>
</evidence>
<evidence type="ECO:0000313" key="2">
    <source>
        <dbReference type="Proteomes" id="UP000190961"/>
    </source>
</evidence>
<organism evidence="1 2">
    <name type="scientific">Ohtaekwangia koreensis</name>
    <dbReference type="NCBI Taxonomy" id="688867"/>
    <lineage>
        <taxon>Bacteria</taxon>
        <taxon>Pseudomonadati</taxon>
        <taxon>Bacteroidota</taxon>
        <taxon>Cytophagia</taxon>
        <taxon>Cytophagales</taxon>
        <taxon>Fulvivirgaceae</taxon>
        <taxon>Ohtaekwangia</taxon>
    </lineage>
</organism>